<dbReference type="InterPro" id="IPR013494">
    <property type="entry name" value="CHP02678"/>
</dbReference>
<feature type="region of interest" description="Disordered" evidence="1">
    <location>
        <begin position="404"/>
        <end position="439"/>
    </location>
</feature>
<reference evidence="3" key="1">
    <citation type="journal article" date="2019" name="Int. J. Syst. Evol. Microbiol.">
        <title>The Global Catalogue of Microorganisms (GCM) 10K type strain sequencing project: providing services to taxonomists for standard genome sequencing and annotation.</title>
        <authorList>
            <consortium name="The Broad Institute Genomics Platform"/>
            <consortium name="The Broad Institute Genome Sequencing Center for Infectious Disease"/>
            <person name="Wu L."/>
            <person name="Ma J."/>
        </authorList>
    </citation>
    <scope>NUCLEOTIDE SEQUENCE [LARGE SCALE GENOMIC DNA]</scope>
    <source>
        <strain evidence="3">TBRC 1826</strain>
    </source>
</reference>
<gene>
    <name evidence="2" type="ORF">ACFOVU_23115</name>
</gene>
<name>A0ABV8FVU9_9ACTN</name>
<keyword evidence="3" id="KW-1185">Reference proteome</keyword>
<dbReference type="EMBL" id="JBHSBH010000015">
    <property type="protein sequence ID" value="MFC3998835.1"/>
    <property type="molecule type" value="Genomic_DNA"/>
</dbReference>
<proteinExistence type="predicted"/>
<evidence type="ECO:0000313" key="3">
    <source>
        <dbReference type="Proteomes" id="UP001595847"/>
    </source>
</evidence>
<dbReference type="Proteomes" id="UP001595847">
    <property type="component" value="Unassembled WGS sequence"/>
</dbReference>
<dbReference type="NCBIfam" id="TIGR02678">
    <property type="entry name" value="TIGR02678 family protein"/>
    <property type="match status" value="1"/>
</dbReference>
<protein>
    <submittedName>
        <fullName evidence="2">TIGR02678 family protein</fullName>
    </submittedName>
</protein>
<comment type="caution">
    <text evidence="2">The sequence shown here is derived from an EMBL/GenBank/DDBJ whole genome shotgun (WGS) entry which is preliminary data.</text>
</comment>
<dbReference type="Pfam" id="PF09661">
    <property type="entry name" value="DUF2398"/>
    <property type="match status" value="1"/>
</dbReference>
<dbReference type="RefSeq" id="WP_378536946.1">
    <property type="nucleotide sequence ID" value="NZ_JBHSBH010000015.1"/>
</dbReference>
<organism evidence="2 3">
    <name type="scientific">Nocardiopsis sediminis</name>
    <dbReference type="NCBI Taxonomy" id="1778267"/>
    <lineage>
        <taxon>Bacteria</taxon>
        <taxon>Bacillati</taxon>
        <taxon>Actinomycetota</taxon>
        <taxon>Actinomycetes</taxon>
        <taxon>Streptosporangiales</taxon>
        <taxon>Nocardiopsidaceae</taxon>
        <taxon>Nocardiopsis</taxon>
    </lineage>
</organism>
<evidence type="ECO:0000313" key="2">
    <source>
        <dbReference type="EMBL" id="MFC3998835.1"/>
    </source>
</evidence>
<feature type="region of interest" description="Disordered" evidence="1">
    <location>
        <begin position="312"/>
        <end position="342"/>
    </location>
</feature>
<accession>A0ABV8FVU9</accession>
<sequence>MSGLRREALGTVPDGGALEGLDAIEAAQVRRCARVLLRRPLLRADGPEGEVLPVVRRYADRLQALFAGYLGYRLVVEPGFARLYKTGGTPGGVRGAHKPNGAPFTPRAYAYLALVLAVLSGGGGQLLLSSLVADVRAAGAEAGLDLGGGIVDRRALAAALRHLIDVGVLSETDGSVSPWADDAEREALLTVDAELLGHLVAAPLARIVRPEAAGDAGTDERHAVRRRIVEDPVVPYSEVAPAGREWLRANLRQEAHLLEELTGLRLEARAEGVLAVDPEGYLTDRVFPGTGTVARIALLAADELLSDARGDGGAGAGAGETGSGRGRAGAGAGTGAGSPWIDVSPDRLEAVVRGLAERHPRAWSREAVRDTTRLAAAVAHALAQAGLARTLPDGTVELGPAAARYRPIPDAPADTDTEPDDTGPPPPTPGDGQEALFAF</sequence>
<feature type="compositionally biased region" description="Gly residues" evidence="1">
    <location>
        <begin position="312"/>
        <end position="336"/>
    </location>
</feature>
<evidence type="ECO:0000256" key="1">
    <source>
        <dbReference type="SAM" id="MobiDB-lite"/>
    </source>
</evidence>